<evidence type="ECO:0000313" key="1">
    <source>
        <dbReference type="EMBL" id="GAL38273.1"/>
    </source>
</evidence>
<organism evidence="1 2">
    <name type="scientific">Vibrio maritimus</name>
    <dbReference type="NCBI Taxonomy" id="990268"/>
    <lineage>
        <taxon>Bacteria</taxon>
        <taxon>Pseudomonadati</taxon>
        <taxon>Pseudomonadota</taxon>
        <taxon>Gammaproteobacteria</taxon>
        <taxon>Vibrionales</taxon>
        <taxon>Vibrionaceae</taxon>
        <taxon>Vibrio</taxon>
    </lineage>
</organism>
<dbReference type="Proteomes" id="UP000029224">
    <property type="component" value="Unassembled WGS sequence"/>
</dbReference>
<gene>
    <name evidence="1" type="ORF">JCM19240_3984</name>
</gene>
<proteinExistence type="predicted"/>
<comment type="caution">
    <text evidence="1">The sequence shown here is derived from an EMBL/GenBank/DDBJ whole genome shotgun (WGS) entry which is preliminary data.</text>
</comment>
<accession>A0A090TG50</accession>
<dbReference type="EMBL" id="BBMT01000033">
    <property type="protein sequence ID" value="GAL38273.1"/>
    <property type="molecule type" value="Genomic_DNA"/>
</dbReference>
<sequence>MKIAEYHAFTRDIEVLTRGARKALTEAVSKANELFKAAQDLHDSLPALEPFKKATILDIQKQARGQAAAYAILEARKRYPKGDINEAKNRMVVLCSLASSGGKKNDFSEIKPEHLTNDDLLALIFMDQHPNGYPQLDIEAGYLSGGNRDKFDEICAIIAAHITTDARKAINAVIGMNSPQVGLQSLTGALSALPDDVKYQLGLQTGRLDPREAQQTPTDEPFKLQGVYDHQTRDLTPEEAEALRDKRGA</sequence>
<evidence type="ECO:0000313" key="2">
    <source>
        <dbReference type="Proteomes" id="UP000029224"/>
    </source>
</evidence>
<keyword evidence="2" id="KW-1185">Reference proteome</keyword>
<dbReference type="AlphaFoldDB" id="A0A090TG50"/>
<protein>
    <submittedName>
        <fullName evidence="1">Uncharacterized protein</fullName>
    </submittedName>
</protein>
<name>A0A090TG50_9VIBR</name>
<reference evidence="1 2" key="2">
    <citation type="submission" date="2014-09" db="EMBL/GenBank/DDBJ databases">
        <authorList>
            <consortium name="NBRP consortium"/>
            <person name="Sawabe T."/>
            <person name="Meirelles P."/>
            <person name="Nakanishi M."/>
            <person name="Sayaka M."/>
            <person name="Hattori M."/>
            <person name="Ohkuma M."/>
        </authorList>
    </citation>
    <scope>NUCLEOTIDE SEQUENCE [LARGE SCALE GENOMIC DNA]</scope>
    <source>
        <strain evidence="1 2">JCM 19240</strain>
    </source>
</reference>
<reference evidence="1 2" key="1">
    <citation type="submission" date="2014-09" db="EMBL/GenBank/DDBJ databases">
        <title>Vibrio maritimus JCM 19240. (C210) whole genome shotgun sequence.</title>
        <authorList>
            <person name="Sawabe T."/>
            <person name="Meirelles P."/>
            <person name="Nakanishi M."/>
            <person name="Sayaka M."/>
            <person name="Hattori M."/>
            <person name="Ohkuma M."/>
        </authorList>
    </citation>
    <scope>NUCLEOTIDE SEQUENCE [LARGE SCALE GENOMIC DNA]</scope>
    <source>
        <strain evidence="1 2">JCM 19240</strain>
    </source>
</reference>